<dbReference type="FunFam" id="1.10.1370.30:FF:000003">
    <property type="entry name" value="Thermostable carboxypeptidase 1"/>
    <property type="match status" value="1"/>
</dbReference>
<protein>
    <recommendedName>
        <fullName evidence="8">Metal-dependent carboxypeptidase</fullName>
        <ecNumber evidence="8">3.4.17.19</ecNumber>
    </recommendedName>
</protein>
<name>A0AAC9XPD4_9GAMM</name>
<dbReference type="PRINTS" id="PR00998">
    <property type="entry name" value="CRBOXYPTASET"/>
</dbReference>
<keyword evidence="1 8" id="KW-0121">Carboxypeptidase</keyword>
<proteinExistence type="inferred from homology"/>
<reference evidence="11 12" key="1">
    <citation type="submission" date="2017-06" db="EMBL/GenBank/DDBJ databases">
        <title>Complete genome sequence of Shewanella marisflavi EP1 associated with anaerobic 2,4-dinitrotoluene reduction and salt tolerance.</title>
        <authorList>
            <person name="Huang J."/>
        </authorList>
    </citation>
    <scope>NUCLEOTIDE SEQUENCE [LARGE SCALE GENOMIC DNA]</scope>
    <source>
        <strain evidence="11 12">EP1</strain>
    </source>
</reference>
<dbReference type="PANTHER" id="PTHR34217:SF1">
    <property type="entry name" value="CARBOXYPEPTIDASE 1"/>
    <property type="match status" value="1"/>
</dbReference>
<evidence type="ECO:0000256" key="9">
    <source>
        <dbReference type="PIRSR" id="PIRSR006615-1"/>
    </source>
</evidence>
<dbReference type="Pfam" id="PF02074">
    <property type="entry name" value="Peptidase_M32"/>
    <property type="match status" value="1"/>
</dbReference>
<feature type="active site" description="Proton donor/acceptor" evidence="10">
    <location>
        <position position="271"/>
    </location>
</feature>
<evidence type="ECO:0000256" key="7">
    <source>
        <dbReference type="ARBA" id="ARBA00061580"/>
    </source>
</evidence>
<dbReference type="KEGG" id="smav:CFF01_14650"/>
<sequence length="502" mass="56293">MTANKHQDSATPHYNALCAAFKQIHHFEHLRALGDWDQATMMPSGGSQARGDAMAELALHIHGLKTAPDLVDRLAAAGEEALSSEQVANLREMRYQTLQATALPGELVQQKTALTYACEHAWRQQRKDNDWQGFKPNLEQVIALVREEAQILGEAQQLSPYDALLNKFEPGTRTESLNQVFGEIRTWLPDMIKQVQAKQQSWPSAPVPHTSAAAQQALNLDVMTLLGFDFNQGRLDTSSHPFSGGVPGDVRITTRYDETDFITSLYSTIHEVGHARYEQGLPPKWRTQPVGLARSMAIHESQSLFFEMQLARSPAMIALLTEKINQHLGTALTNQSLTHLVQRVTPGQIRVDADEVTYPCHIMLRFEVEKGLIDNSLQVADLPEFWDNQMQSLLGLSTKGDYRNGCMQDIHWPVGELGYFPSYSLGAMYAAQFKASMVKTLGDIDSLIQAGEMGQIMAWLEQNIWSQGSLLTTDDLVTQVTGEVLNPVHFKHHLEQRYLHQW</sequence>
<evidence type="ECO:0000256" key="1">
    <source>
        <dbReference type="ARBA" id="ARBA00022645"/>
    </source>
</evidence>
<comment type="function">
    <text evidence="8">Broad specificity carboxypetidase that releases amino acids sequentially from the C-terminus, including neutral, aromatic, polar and basic residues.</text>
</comment>
<evidence type="ECO:0000256" key="6">
    <source>
        <dbReference type="ARBA" id="ARBA00052755"/>
    </source>
</evidence>
<keyword evidence="9" id="KW-0862">Zinc</keyword>
<dbReference type="AlphaFoldDB" id="A0AAC9XPD4"/>
<dbReference type="GO" id="GO:0006508">
    <property type="term" value="P:proteolysis"/>
    <property type="evidence" value="ECO:0007669"/>
    <property type="project" value="UniProtKB-UniRule"/>
</dbReference>
<keyword evidence="5 8" id="KW-0482">Metalloprotease</keyword>
<gene>
    <name evidence="11" type="ORF">CFF01_14650</name>
</gene>
<evidence type="ECO:0000313" key="11">
    <source>
        <dbReference type="EMBL" id="ASJ97719.1"/>
    </source>
</evidence>
<dbReference type="PANTHER" id="PTHR34217">
    <property type="entry name" value="METAL-DEPENDENT CARBOXYPEPTIDASE"/>
    <property type="match status" value="1"/>
</dbReference>
<dbReference type="SUPFAM" id="SSF55486">
    <property type="entry name" value="Metalloproteases ('zincins'), catalytic domain"/>
    <property type="match status" value="1"/>
</dbReference>
<dbReference type="InterPro" id="IPR001333">
    <property type="entry name" value="Peptidase_M32_Taq"/>
</dbReference>
<evidence type="ECO:0000256" key="10">
    <source>
        <dbReference type="PIRSR" id="PIRSR006615-2"/>
    </source>
</evidence>
<feature type="binding site" evidence="9">
    <location>
        <position position="300"/>
    </location>
    <ligand>
        <name>Zn(2+)</name>
        <dbReference type="ChEBI" id="CHEBI:29105"/>
        <note>catalytic</note>
    </ligand>
</feature>
<comment type="cofactor">
    <cofactor evidence="9">
        <name>Zn(2+)</name>
        <dbReference type="ChEBI" id="CHEBI:29105"/>
    </cofactor>
    <text evidence="9">Binds 1 zinc ion per subunit.</text>
</comment>
<comment type="catalytic activity">
    <reaction evidence="6 8">
        <text>Release of a C-terminal amino acid with broad specificity, except for -Pro.</text>
        <dbReference type="EC" id="3.4.17.19"/>
    </reaction>
</comment>
<evidence type="ECO:0000313" key="12">
    <source>
        <dbReference type="Proteomes" id="UP000198233"/>
    </source>
</evidence>
<dbReference type="PROSITE" id="PS52034">
    <property type="entry name" value="PEPTIDASE_M32"/>
    <property type="match status" value="1"/>
</dbReference>
<dbReference type="Gene3D" id="1.10.1370.30">
    <property type="match status" value="1"/>
</dbReference>
<feature type="binding site" evidence="9">
    <location>
        <position position="274"/>
    </location>
    <ligand>
        <name>Zn(2+)</name>
        <dbReference type="ChEBI" id="CHEBI:29105"/>
        <note>catalytic</note>
    </ligand>
</feature>
<dbReference type="RefSeq" id="WP_088905275.1">
    <property type="nucleotide sequence ID" value="NZ_CP022272.1"/>
</dbReference>
<keyword evidence="4 8" id="KW-0378">Hydrolase</keyword>
<organism evidence="11 12">
    <name type="scientific">Shewanella marisflavi</name>
    <dbReference type="NCBI Taxonomy" id="260364"/>
    <lineage>
        <taxon>Bacteria</taxon>
        <taxon>Pseudomonadati</taxon>
        <taxon>Pseudomonadota</taxon>
        <taxon>Gammaproteobacteria</taxon>
        <taxon>Alteromonadales</taxon>
        <taxon>Shewanellaceae</taxon>
        <taxon>Shewanella</taxon>
    </lineage>
</organism>
<evidence type="ECO:0000256" key="4">
    <source>
        <dbReference type="ARBA" id="ARBA00022801"/>
    </source>
</evidence>
<feature type="binding site" evidence="9">
    <location>
        <position position="270"/>
    </location>
    <ligand>
        <name>Zn(2+)</name>
        <dbReference type="ChEBI" id="CHEBI:29105"/>
        <note>catalytic</note>
    </ligand>
</feature>
<dbReference type="PIRSF" id="PIRSF006615">
    <property type="entry name" value="Zn_crbxpep_Taq"/>
    <property type="match status" value="1"/>
</dbReference>
<dbReference type="Proteomes" id="UP000198233">
    <property type="component" value="Chromosome"/>
</dbReference>
<accession>A0AAC9XPD4</accession>
<dbReference type="CDD" id="cd06460">
    <property type="entry name" value="M32_Taq"/>
    <property type="match status" value="1"/>
</dbReference>
<dbReference type="GO" id="GO:0008270">
    <property type="term" value="F:zinc ion binding"/>
    <property type="evidence" value="ECO:0007669"/>
    <property type="project" value="UniProtKB-ARBA"/>
</dbReference>
<dbReference type="EMBL" id="CP022272">
    <property type="protein sequence ID" value="ASJ97719.1"/>
    <property type="molecule type" value="Genomic_DNA"/>
</dbReference>
<keyword evidence="3 8" id="KW-0479">Metal-binding</keyword>
<evidence type="ECO:0000256" key="2">
    <source>
        <dbReference type="ARBA" id="ARBA00022670"/>
    </source>
</evidence>
<dbReference type="GO" id="GO:0004181">
    <property type="term" value="F:metallocarboxypeptidase activity"/>
    <property type="evidence" value="ECO:0007669"/>
    <property type="project" value="UniProtKB-UniRule"/>
</dbReference>
<dbReference type="EC" id="3.4.17.19" evidence="8"/>
<evidence type="ECO:0000256" key="5">
    <source>
        <dbReference type="ARBA" id="ARBA00023049"/>
    </source>
</evidence>
<keyword evidence="2 8" id="KW-0645">Protease</keyword>
<comment type="similarity">
    <text evidence="7 8">Belongs to the peptidase M32 family.</text>
</comment>
<evidence type="ECO:0000256" key="8">
    <source>
        <dbReference type="PIRNR" id="PIRNR006615"/>
    </source>
</evidence>
<evidence type="ECO:0000256" key="3">
    <source>
        <dbReference type="ARBA" id="ARBA00022723"/>
    </source>
</evidence>